<reference evidence="12" key="1">
    <citation type="journal article" date="2023" name="Mol. Phylogenet. Evol.">
        <title>Genome-scale phylogeny and comparative genomics of the fungal order Sordariales.</title>
        <authorList>
            <person name="Hensen N."/>
            <person name="Bonometti L."/>
            <person name="Westerberg I."/>
            <person name="Brannstrom I.O."/>
            <person name="Guillou S."/>
            <person name="Cros-Aarteil S."/>
            <person name="Calhoun S."/>
            <person name="Haridas S."/>
            <person name="Kuo A."/>
            <person name="Mondo S."/>
            <person name="Pangilinan J."/>
            <person name="Riley R."/>
            <person name="LaButti K."/>
            <person name="Andreopoulos B."/>
            <person name="Lipzen A."/>
            <person name="Chen C."/>
            <person name="Yan M."/>
            <person name="Daum C."/>
            <person name="Ng V."/>
            <person name="Clum A."/>
            <person name="Steindorff A."/>
            <person name="Ohm R.A."/>
            <person name="Martin F."/>
            <person name="Silar P."/>
            <person name="Natvig D.O."/>
            <person name="Lalanne C."/>
            <person name="Gautier V."/>
            <person name="Ament-Velasquez S.L."/>
            <person name="Kruys A."/>
            <person name="Hutchinson M.I."/>
            <person name="Powell A.J."/>
            <person name="Barry K."/>
            <person name="Miller A.N."/>
            <person name="Grigoriev I.V."/>
            <person name="Debuchy R."/>
            <person name="Gladieux P."/>
            <person name="Hiltunen Thoren M."/>
            <person name="Johannesson H."/>
        </authorList>
    </citation>
    <scope>NUCLEOTIDE SEQUENCE</scope>
    <source>
        <strain evidence="12">FGSC 1904</strain>
    </source>
</reference>
<feature type="domain" description="Peptidase S54 rhomboid" evidence="11">
    <location>
        <begin position="119"/>
        <end position="262"/>
    </location>
</feature>
<evidence type="ECO:0000313" key="13">
    <source>
        <dbReference type="Proteomes" id="UP001281003"/>
    </source>
</evidence>
<dbReference type="EMBL" id="JAUTDP010000013">
    <property type="protein sequence ID" value="KAK3391615.1"/>
    <property type="molecule type" value="Genomic_DNA"/>
</dbReference>
<protein>
    <recommendedName>
        <fullName evidence="4">rhomboid protease</fullName>
        <ecNumber evidence="4">3.4.21.105</ecNumber>
    </recommendedName>
</protein>
<keyword evidence="5" id="KW-0645">Protease</keyword>
<comment type="subcellular location">
    <subcellularLocation>
        <location evidence="2">Membrane</location>
        <topology evidence="2">Multi-pass membrane protein</topology>
    </subcellularLocation>
</comment>
<dbReference type="EC" id="3.4.21.105" evidence="4"/>
<keyword evidence="6 10" id="KW-0812">Transmembrane</keyword>
<dbReference type="SUPFAM" id="SSF144091">
    <property type="entry name" value="Rhomboid-like"/>
    <property type="match status" value="1"/>
</dbReference>
<reference evidence="12" key="2">
    <citation type="submission" date="2023-07" db="EMBL/GenBank/DDBJ databases">
        <authorList>
            <consortium name="Lawrence Berkeley National Laboratory"/>
            <person name="Haridas S."/>
            <person name="Hensen N."/>
            <person name="Bonometti L."/>
            <person name="Westerberg I."/>
            <person name="Brannstrom I.O."/>
            <person name="Guillou S."/>
            <person name="Cros-Aarteil S."/>
            <person name="Calhoun S."/>
            <person name="Kuo A."/>
            <person name="Mondo S."/>
            <person name="Pangilinan J."/>
            <person name="Riley R."/>
            <person name="LaButti K."/>
            <person name="Andreopoulos B."/>
            <person name="Lipzen A."/>
            <person name="Chen C."/>
            <person name="Yanf M."/>
            <person name="Daum C."/>
            <person name="Ng V."/>
            <person name="Clum A."/>
            <person name="Steindorff A."/>
            <person name="Ohm R."/>
            <person name="Martin F."/>
            <person name="Silar P."/>
            <person name="Natvig D."/>
            <person name="Lalanne C."/>
            <person name="Gautier V."/>
            <person name="Ament-velasquez S.L."/>
            <person name="Kruys A."/>
            <person name="Hutchinson M.I."/>
            <person name="Powell A.J."/>
            <person name="Barry K."/>
            <person name="Miller A.N."/>
            <person name="Grigoriev I.V."/>
            <person name="Debuchy R."/>
            <person name="Gladieux P."/>
            <person name="Thoren M.H."/>
            <person name="Johannesson H."/>
        </authorList>
    </citation>
    <scope>NUCLEOTIDE SEQUENCE</scope>
    <source>
        <strain evidence="12">FGSC 1904</strain>
    </source>
</reference>
<feature type="transmembrane region" description="Helical" evidence="10">
    <location>
        <begin position="181"/>
        <end position="201"/>
    </location>
</feature>
<dbReference type="GO" id="GO:0004252">
    <property type="term" value="F:serine-type endopeptidase activity"/>
    <property type="evidence" value="ECO:0007669"/>
    <property type="project" value="InterPro"/>
</dbReference>
<evidence type="ECO:0000256" key="1">
    <source>
        <dbReference type="ARBA" id="ARBA00000156"/>
    </source>
</evidence>
<evidence type="ECO:0000313" key="12">
    <source>
        <dbReference type="EMBL" id="KAK3391615.1"/>
    </source>
</evidence>
<evidence type="ECO:0000256" key="8">
    <source>
        <dbReference type="ARBA" id="ARBA00022989"/>
    </source>
</evidence>
<dbReference type="PANTHER" id="PTHR43066:SF1">
    <property type="entry name" value="RHOMBOID PROTEIN 2"/>
    <property type="match status" value="1"/>
</dbReference>
<keyword evidence="13" id="KW-1185">Reference proteome</keyword>
<dbReference type="AlphaFoldDB" id="A0AAE0U5R6"/>
<evidence type="ECO:0000256" key="9">
    <source>
        <dbReference type="ARBA" id="ARBA00023136"/>
    </source>
</evidence>
<sequence>MPVQTLPTSGAAVTFNTQRTRAYLMKLPLFTRATILIIILTWILTLVGKSWSWDVKTWGALIPDEIGIATCRSSFFSGLWIWSCGVVALGRTWPEGRIWEAAMQTNEETPWPWILTWAQIYRINTFPFIHLNIFHTILNIVAFTPLLERFEHEYGTLTAVALFFGPFATIPGLMYTFVERYILHSNTAVMGASMWVFLLLGAEAIRTYKTNPYFTISTYNIPTWLTPLLLVVVTAALLPSSSFLGHLAGLLVGYGWGFGYLKFLAPPEWALRFIEGKLNLLGRLPHYVSVDQKTFGRFGVLPSSASAAEAGIPFANVSGGQR</sequence>
<evidence type="ECO:0000256" key="6">
    <source>
        <dbReference type="ARBA" id="ARBA00022692"/>
    </source>
</evidence>
<name>A0AAE0U5R6_SORBR</name>
<comment type="catalytic activity">
    <reaction evidence="1">
        <text>Cleaves type-1 transmembrane domains using a catalytic dyad composed of serine and histidine that are contributed by different transmembrane domains.</text>
        <dbReference type="EC" id="3.4.21.105"/>
    </reaction>
</comment>
<feature type="transmembrane region" description="Helical" evidence="10">
    <location>
        <begin position="243"/>
        <end position="263"/>
    </location>
</feature>
<organism evidence="12 13">
    <name type="scientific">Sordaria brevicollis</name>
    <dbReference type="NCBI Taxonomy" id="83679"/>
    <lineage>
        <taxon>Eukaryota</taxon>
        <taxon>Fungi</taxon>
        <taxon>Dikarya</taxon>
        <taxon>Ascomycota</taxon>
        <taxon>Pezizomycotina</taxon>
        <taxon>Sordariomycetes</taxon>
        <taxon>Sordariomycetidae</taxon>
        <taxon>Sordariales</taxon>
        <taxon>Sordariaceae</taxon>
        <taxon>Sordaria</taxon>
    </lineage>
</organism>
<evidence type="ECO:0000259" key="11">
    <source>
        <dbReference type="Pfam" id="PF01694"/>
    </source>
</evidence>
<keyword evidence="9 10" id="KW-0472">Membrane</keyword>
<evidence type="ECO:0000256" key="4">
    <source>
        <dbReference type="ARBA" id="ARBA00013039"/>
    </source>
</evidence>
<gene>
    <name evidence="12" type="ORF">B0T20DRAFT_397076</name>
</gene>
<proteinExistence type="inferred from homology"/>
<dbReference type="GO" id="GO:0016020">
    <property type="term" value="C:membrane"/>
    <property type="evidence" value="ECO:0007669"/>
    <property type="project" value="UniProtKB-SubCell"/>
</dbReference>
<evidence type="ECO:0000256" key="3">
    <source>
        <dbReference type="ARBA" id="ARBA00009045"/>
    </source>
</evidence>
<comment type="similarity">
    <text evidence="3">Belongs to the peptidase S54 family.</text>
</comment>
<dbReference type="InterPro" id="IPR035952">
    <property type="entry name" value="Rhomboid-like_sf"/>
</dbReference>
<evidence type="ECO:0000256" key="10">
    <source>
        <dbReference type="SAM" id="Phobius"/>
    </source>
</evidence>
<dbReference type="GO" id="GO:0006508">
    <property type="term" value="P:proteolysis"/>
    <property type="evidence" value="ECO:0007669"/>
    <property type="project" value="UniProtKB-KW"/>
</dbReference>
<dbReference type="InterPro" id="IPR022764">
    <property type="entry name" value="Peptidase_S54_rhomboid_dom"/>
</dbReference>
<evidence type="ECO:0000256" key="7">
    <source>
        <dbReference type="ARBA" id="ARBA00022801"/>
    </source>
</evidence>
<keyword evidence="8 10" id="KW-1133">Transmembrane helix</keyword>
<dbReference type="Gene3D" id="1.20.1540.10">
    <property type="entry name" value="Rhomboid-like"/>
    <property type="match status" value="1"/>
</dbReference>
<dbReference type="Proteomes" id="UP001281003">
    <property type="component" value="Unassembled WGS sequence"/>
</dbReference>
<dbReference type="PANTHER" id="PTHR43066">
    <property type="entry name" value="RHOMBOID-RELATED PROTEIN"/>
    <property type="match status" value="1"/>
</dbReference>
<comment type="caution">
    <text evidence="12">The sequence shown here is derived from an EMBL/GenBank/DDBJ whole genome shotgun (WGS) entry which is preliminary data.</text>
</comment>
<evidence type="ECO:0000256" key="5">
    <source>
        <dbReference type="ARBA" id="ARBA00022670"/>
    </source>
</evidence>
<accession>A0AAE0U5R6</accession>
<dbReference type="Pfam" id="PF01694">
    <property type="entry name" value="Rhomboid"/>
    <property type="match status" value="1"/>
</dbReference>
<keyword evidence="7" id="KW-0378">Hydrolase</keyword>
<feature type="transmembrane region" description="Helical" evidence="10">
    <location>
        <begin position="213"/>
        <end position="237"/>
    </location>
</feature>
<evidence type="ECO:0000256" key="2">
    <source>
        <dbReference type="ARBA" id="ARBA00004141"/>
    </source>
</evidence>
<feature type="transmembrane region" description="Helical" evidence="10">
    <location>
        <begin position="128"/>
        <end position="147"/>
    </location>
</feature>
<feature type="transmembrane region" description="Helical" evidence="10">
    <location>
        <begin position="29"/>
        <end position="48"/>
    </location>
</feature>
<feature type="transmembrane region" description="Helical" evidence="10">
    <location>
        <begin position="154"/>
        <end position="175"/>
    </location>
</feature>